<dbReference type="SFLD" id="SFLDS00019">
    <property type="entry name" value="Glutathione_Transferase_(cytos"/>
    <property type="match status" value="1"/>
</dbReference>
<evidence type="ECO:0000256" key="4">
    <source>
        <dbReference type="ARBA" id="ARBA00010007"/>
    </source>
</evidence>
<evidence type="ECO:0000256" key="5">
    <source>
        <dbReference type="ARBA" id="ARBA00013199"/>
    </source>
</evidence>
<protein>
    <recommendedName>
        <fullName evidence="5">maleylacetoacetate isomerase</fullName>
        <ecNumber evidence="5">5.2.1.2</ecNumber>
    </recommendedName>
</protein>
<keyword evidence="11" id="KW-0413">Isomerase</keyword>
<gene>
    <name evidence="11" type="primary">LOC113392482</name>
</gene>
<dbReference type="GO" id="GO:0004364">
    <property type="term" value="F:glutathione transferase activity"/>
    <property type="evidence" value="ECO:0007669"/>
    <property type="project" value="TreeGrafter"/>
</dbReference>
<dbReference type="CTD" id="41133"/>
<sequence length="217" mass="25054">MARMATETRAILYGFWLSSCSWRVRAALHLKDISYVERSVDIVNKRSQLTDEYRVINPSQKVPALIIDGATIIESMAILQYLEDTRPKPSLMPRTPILRARMREICETVVSGIQPLQNVGLLSHFDSTDQYKNFTKYWTERGLYSLEDLLQKSSGQFCIENQLSMADLCLVPQLYNAVTRHKLSLDKFPTISKVYETLLEEKTFSETHPENIKQKDM</sequence>
<dbReference type="GO" id="GO:0006749">
    <property type="term" value="P:glutathione metabolic process"/>
    <property type="evidence" value="ECO:0007669"/>
    <property type="project" value="TreeGrafter"/>
</dbReference>
<dbReference type="InterPro" id="IPR004046">
    <property type="entry name" value="GST_C"/>
</dbReference>
<dbReference type="GO" id="GO:0006559">
    <property type="term" value="P:L-phenylalanine catabolic process"/>
    <property type="evidence" value="ECO:0007669"/>
    <property type="project" value="UniProtKB-UniPathway"/>
</dbReference>
<dbReference type="PROSITE" id="PS50405">
    <property type="entry name" value="GST_CTER"/>
    <property type="match status" value="1"/>
</dbReference>
<dbReference type="PROSITE" id="PS50404">
    <property type="entry name" value="GST_NTER"/>
    <property type="match status" value="1"/>
</dbReference>
<reference evidence="11" key="1">
    <citation type="submission" date="2025-08" db="UniProtKB">
        <authorList>
            <consortium name="RefSeq"/>
        </authorList>
    </citation>
    <scope>IDENTIFICATION</scope>
    <source>
        <tissue evidence="11">Whole body</tissue>
    </source>
</reference>
<dbReference type="Pfam" id="PF14497">
    <property type="entry name" value="GST_C_3"/>
    <property type="match status" value="1"/>
</dbReference>
<accession>A0A8B8HMJ6</accession>
<evidence type="ECO:0000256" key="3">
    <source>
        <dbReference type="ARBA" id="ARBA00004671"/>
    </source>
</evidence>
<dbReference type="PANTHER" id="PTHR42673">
    <property type="entry name" value="MALEYLACETOACETATE ISOMERASE"/>
    <property type="match status" value="1"/>
</dbReference>
<proteinExistence type="inferred from homology"/>
<dbReference type="InterPro" id="IPR005955">
    <property type="entry name" value="GST_Zeta"/>
</dbReference>
<dbReference type="SUPFAM" id="SSF47616">
    <property type="entry name" value="GST C-terminal domain-like"/>
    <property type="match status" value="1"/>
</dbReference>
<comment type="catalytic activity">
    <reaction evidence="1">
        <text>4-maleylacetoacetate = 4-fumarylacetoacetate</text>
        <dbReference type="Rhea" id="RHEA:14817"/>
        <dbReference type="ChEBI" id="CHEBI:17105"/>
        <dbReference type="ChEBI" id="CHEBI:18034"/>
        <dbReference type="EC" id="5.2.1.2"/>
    </reaction>
</comment>
<feature type="domain" description="GST C-terminal" evidence="9">
    <location>
        <begin position="95"/>
        <end position="217"/>
    </location>
</feature>
<dbReference type="UniPathway" id="UPA00139">
    <property type="reaction ID" value="UER00340"/>
</dbReference>
<dbReference type="Proteomes" id="UP001652626">
    <property type="component" value="Chromosome 5"/>
</dbReference>
<keyword evidence="6" id="KW-0828">Tyrosine catabolism</keyword>
<evidence type="ECO:0000256" key="2">
    <source>
        <dbReference type="ARBA" id="ARBA00001955"/>
    </source>
</evidence>
<dbReference type="Pfam" id="PF13417">
    <property type="entry name" value="GST_N_3"/>
    <property type="match status" value="1"/>
</dbReference>
<feature type="domain" description="GST N-terminal" evidence="8">
    <location>
        <begin position="8"/>
        <end position="90"/>
    </location>
</feature>
<dbReference type="AlphaFoldDB" id="A0A8B8HMJ6"/>
<dbReference type="GO" id="GO:0006572">
    <property type="term" value="P:L-tyrosine catabolic process"/>
    <property type="evidence" value="ECO:0007669"/>
    <property type="project" value="UniProtKB-KW"/>
</dbReference>
<dbReference type="GO" id="GO:0016034">
    <property type="term" value="F:maleylacetoacetate isomerase activity"/>
    <property type="evidence" value="ECO:0007669"/>
    <property type="project" value="UniProtKB-EC"/>
</dbReference>
<dbReference type="InterPro" id="IPR036282">
    <property type="entry name" value="Glutathione-S-Trfase_C_sf"/>
</dbReference>
<evidence type="ECO:0000313" key="11">
    <source>
        <dbReference type="RefSeq" id="XP_026484726.1"/>
    </source>
</evidence>
<dbReference type="InterPro" id="IPR040079">
    <property type="entry name" value="Glutathione_S-Trfase"/>
</dbReference>
<dbReference type="GeneID" id="113392482"/>
<organism evidence="10 11">
    <name type="scientific">Vanessa tameamea</name>
    <name type="common">Kamehameha butterfly</name>
    <dbReference type="NCBI Taxonomy" id="334116"/>
    <lineage>
        <taxon>Eukaryota</taxon>
        <taxon>Metazoa</taxon>
        <taxon>Ecdysozoa</taxon>
        <taxon>Arthropoda</taxon>
        <taxon>Hexapoda</taxon>
        <taxon>Insecta</taxon>
        <taxon>Pterygota</taxon>
        <taxon>Neoptera</taxon>
        <taxon>Endopterygota</taxon>
        <taxon>Lepidoptera</taxon>
        <taxon>Glossata</taxon>
        <taxon>Ditrysia</taxon>
        <taxon>Papilionoidea</taxon>
        <taxon>Nymphalidae</taxon>
        <taxon>Nymphalinae</taxon>
        <taxon>Vanessa</taxon>
    </lineage>
</organism>
<keyword evidence="10" id="KW-1185">Reference proteome</keyword>
<comment type="pathway">
    <text evidence="3">Amino-acid degradation; L-phenylalanine degradation; acetoacetate and fumarate from L-phenylalanine: step 5/6.</text>
</comment>
<evidence type="ECO:0000259" key="9">
    <source>
        <dbReference type="PROSITE" id="PS50405"/>
    </source>
</evidence>
<dbReference type="OrthoDB" id="202840at2759"/>
<evidence type="ECO:0000256" key="6">
    <source>
        <dbReference type="ARBA" id="ARBA00022878"/>
    </source>
</evidence>
<dbReference type="RefSeq" id="XP_026484726.1">
    <property type="nucleotide sequence ID" value="XM_026628941.2"/>
</dbReference>
<comment type="cofactor">
    <cofactor evidence="2">
        <name>glutathione</name>
        <dbReference type="ChEBI" id="CHEBI:57925"/>
    </cofactor>
</comment>
<evidence type="ECO:0000256" key="1">
    <source>
        <dbReference type="ARBA" id="ARBA00001622"/>
    </source>
</evidence>
<dbReference type="Gene3D" id="1.20.1050.10">
    <property type="match status" value="1"/>
</dbReference>
<dbReference type="InterPro" id="IPR004045">
    <property type="entry name" value="Glutathione_S-Trfase_N"/>
</dbReference>
<evidence type="ECO:0000313" key="10">
    <source>
        <dbReference type="Proteomes" id="UP001652626"/>
    </source>
</evidence>
<dbReference type="PANTHER" id="PTHR42673:SF4">
    <property type="entry name" value="MALEYLACETOACETATE ISOMERASE"/>
    <property type="match status" value="1"/>
</dbReference>
<dbReference type="SUPFAM" id="SSF52833">
    <property type="entry name" value="Thioredoxin-like"/>
    <property type="match status" value="1"/>
</dbReference>
<dbReference type="InterPro" id="IPR036249">
    <property type="entry name" value="Thioredoxin-like_sf"/>
</dbReference>
<dbReference type="GO" id="GO:0005737">
    <property type="term" value="C:cytoplasm"/>
    <property type="evidence" value="ECO:0007669"/>
    <property type="project" value="InterPro"/>
</dbReference>
<dbReference type="Gene3D" id="3.40.30.10">
    <property type="entry name" value="Glutaredoxin"/>
    <property type="match status" value="1"/>
</dbReference>
<evidence type="ECO:0000256" key="7">
    <source>
        <dbReference type="ARBA" id="ARBA00023232"/>
    </source>
</evidence>
<dbReference type="OMA" id="VESMAII"/>
<dbReference type="SFLD" id="SFLDG00358">
    <property type="entry name" value="Main_(cytGST)"/>
    <property type="match status" value="1"/>
</dbReference>
<keyword evidence="7" id="KW-0585">Phenylalanine catabolism</keyword>
<evidence type="ECO:0000259" key="8">
    <source>
        <dbReference type="PROSITE" id="PS50404"/>
    </source>
</evidence>
<dbReference type="EC" id="5.2.1.2" evidence="5"/>
<comment type="similarity">
    <text evidence="4">Belongs to the GST superfamily. Zeta family.</text>
</comment>
<dbReference type="NCBIfam" id="TIGR01262">
    <property type="entry name" value="maiA"/>
    <property type="match status" value="1"/>
</dbReference>
<dbReference type="InterPro" id="IPR010987">
    <property type="entry name" value="Glutathione-S-Trfase_C-like"/>
</dbReference>
<name>A0A8B8HMJ6_VANTA</name>
<dbReference type="PROSITE" id="PS51257">
    <property type="entry name" value="PROKAR_LIPOPROTEIN"/>
    <property type="match status" value="1"/>
</dbReference>